<organism evidence="1 2">
    <name type="scientific">Meganyctiphanes norvegica</name>
    <name type="common">Northern krill</name>
    <name type="synonym">Thysanopoda norvegica</name>
    <dbReference type="NCBI Taxonomy" id="48144"/>
    <lineage>
        <taxon>Eukaryota</taxon>
        <taxon>Metazoa</taxon>
        <taxon>Ecdysozoa</taxon>
        <taxon>Arthropoda</taxon>
        <taxon>Crustacea</taxon>
        <taxon>Multicrustacea</taxon>
        <taxon>Malacostraca</taxon>
        <taxon>Eumalacostraca</taxon>
        <taxon>Eucarida</taxon>
        <taxon>Euphausiacea</taxon>
        <taxon>Euphausiidae</taxon>
        <taxon>Meganyctiphanes</taxon>
    </lineage>
</organism>
<keyword evidence="2" id="KW-1185">Reference proteome</keyword>
<sequence length="173" mass="19760">MTSEVIPLPLGNNKLYLEIKRYRRHMFCSMSKMLHNTTPYPLPAVSLHEHVCYKNVRKKIANDVQLQSQKGSSPALLLISESVKWFRVFFSNPSQLQYLTRPNICVFTQPKLSFRAQVWRKLADTVQAGEVVTYGDLAKRLNNPENSPSVRPTISPSGFISPSRSTWIIGLRL</sequence>
<dbReference type="InterPro" id="IPR036388">
    <property type="entry name" value="WH-like_DNA-bd_sf"/>
</dbReference>
<accession>A0AAV2SVU1</accession>
<evidence type="ECO:0000313" key="1">
    <source>
        <dbReference type="EMBL" id="CAL4249639.1"/>
    </source>
</evidence>
<dbReference type="AlphaFoldDB" id="A0AAV2SVU1"/>
<feature type="non-terminal residue" evidence="1">
    <location>
        <position position="173"/>
    </location>
</feature>
<name>A0AAV2SVU1_MEGNR</name>
<dbReference type="PANTHER" id="PTHR46460:SF1">
    <property type="entry name" value="METHYLATED-DNA--PROTEIN-CYSTEINE METHYLTRANSFERASE"/>
    <property type="match status" value="1"/>
</dbReference>
<dbReference type="Gene3D" id="1.10.10.10">
    <property type="entry name" value="Winged helix-like DNA-binding domain superfamily/Winged helix DNA-binding domain"/>
    <property type="match status" value="1"/>
</dbReference>
<dbReference type="GO" id="GO:0003908">
    <property type="term" value="F:methylated-DNA-[protein]-cysteine S-methyltransferase activity"/>
    <property type="evidence" value="ECO:0007669"/>
    <property type="project" value="TreeGrafter"/>
</dbReference>
<comment type="caution">
    <text evidence="1">The sequence shown here is derived from an EMBL/GenBank/DDBJ whole genome shotgun (WGS) entry which is preliminary data.</text>
</comment>
<evidence type="ECO:0000313" key="2">
    <source>
        <dbReference type="Proteomes" id="UP001497623"/>
    </source>
</evidence>
<proteinExistence type="predicted"/>
<reference evidence="1 2" key="1">
    <citation type="submission" date="2024-05" db="EMBL/GenBank/DDBJ databases">
        <authorList>
            <person name="Wallberg A."/>
        </authorList>
    </citation>
    <scope>NUCLEOTIDE SEQUENCE [LARGE SCALE GENOMIC DNA]</scope>
</reference>
<dbReference type="PANTHER" id="PTHR46460">
    <property type="entry name" value="METHYLATED-DNA--PROTEIN-CYSTEINE METHYLTRANSFERASE"/>
    <property type="match status" value="1"/>
</dbReference>
<evidence type="ECO:0008006" key="3">
    <source>
        <dbReference type="Google" id="ProtNLM"/>
    </source>
</evidence>
<gene>
    <name evidence="1" type="ORF">MNOR_LOCUS41598</name>
</gene>
<dbReference type="Proteomes" id="UP001497623">
    <property type="component" value="Unassembled WGS sequence"/>
</dbReference>
<dbReference type="EMBL" id="CAXKWB010160148">
    <property type="protein sequence ID" value="CAL4249639.1"/>
    <property type="molecule type" value="Genomic_DNA"/>
</dbReference>
<protein>
    <recommendedName>
        <fullName evidence="3">Methylated-DNA-[protein]-cysteine S-methyltransferase DNA binding domain-containing protein</fullName>
    </recommendedName>
</protein>
<dbReference type="GO" id="GO:0006281">
    <property type="term" value="P:DNA repair"/>
    <property type="evidence" value="ECO:0007669"/>
    <property type="project" value="TreeGrafter"/>
</dbReference>